<reference evidence="1 2" key="1">
    <citation type="journal article" date="2022" name="Genome Biol. Evol.">
        <title>The Spruce Budworm Genome: Reconstructing the Evolutionary History of Antifreeze Proteins.</title>
        <authorList>
            <person name="Beliveau C."/>
            <person name="Gagne P."/>
            <person name="Picq S."/>
            <person name="Vernygora O."/>
            <person name="Keeling C.I."/>
            <person name="Pinkney K."/>
            <person name="Doucet D."/>
            <person name="Wen F."/>
            <person name="Johnston J.S."/>
            <person name="Maaroufi H."/>
            <person name="Boyle B."/>
            <person name="Laroche J."/>
            <person name="Dewar K."/>
            <person name="Juretic N."/>
            <person name="Blackburn G."/>
            <person name="Nisole A."/>
            <person name="Brunet B."/>
            <person name="Brandao M."/>
            <person name="Lumley L."/>
            <person name="Duan J."/>
            <person name="Quan G."/>
            <person name="Lucarotti C.J."/>
            <person name="Roe A.D."/>
            <person name="Sperling F.A.H."/>
            <person name="Levesque R.C."/>
            <person name="Cusson M."/>
        </authorList>
    </citation>
    <scope>NUCLEOTIDE SEQUENCE [LARGE SCALE GENOMIC DNA]</scope>
    <source>
        <strain evidence="1">Glfc:IPQL:Cfum</strain>
    </source>
</reference>
<keyword evidence="2" id="KW-1185">Reference proteome</keyword>
<comment type="caution">
    <text evidence="1">The sequence shown here is derived from an EMBL/GenBank/DDBJ whole genome shotgun (WGS) entry which is preliminary data.</text>
</comment>
<evidence type="ECO:0000313" key="2">
    <source>
        <dbReference type="Proteomes" id="UP001064048"/>
    </source>
</evidence>
<dbReference type="EMBL" id="CM046114">
    <property type="protein sequence ID" value="KAI8419702.1"/>
    <property type="molecule type" value="Genomic_DNA"/>
</dbReference>
<proteinExistence type="predicted"/>
<gene>
    <name evidence="1" type="ORF">MSG28_008389</name>
</gene>
<name>A0ACC0J6N3_CHOFU</name>
<dbReference type="Proteomes" id="UP001064048">
    <property type="component" value="Chromosome 14"/>
</dbReference>
<protein>
    <submittedName>
        <fullName evidence="1">Uncharacterized protein</fullName>
    </submittedName>
</protein>
<evidence type="ECO:0000313" key="1">
    <source>
        <dbReference type="EMBL" id="KAI8419702.1"/>
    </source>
</evidence>
<sequence length="449" mass="49884">MADIIDTEEEDRDIINAEELEQTFSKKYNLLSETAVSLKKTYINKLATTNGHKKALTDIVFLRKEEHLLHSCGQDGVVKLWDTRASGSCVQEYKDEEDAIVKPFECMDVSCNDRVLCAGSQTVQDDAYLVFWDQRVTKPLGGYWNTHTDDISQVKFHKKKPNILASTALDGLLNIYNIMEPAEDDALTYSLNVENSVEKLTWLSDSQVSCVTQSSDLQVWDTETGDLIRSYDRDKISRTIKRSKGDDCYVVDTYRSADGECVVLAGSHAGNGNVLRSVTATSKKLQPTTNFAANKQTVCCCSYNKEVIVQVGDLHDHDTSNSFLKELRELLVTAGESGLVSVWGAGGGRGGGDGRPAPAGRRDQKAARATQTLLSRTIHHEMPLLFHLPVGSGEPIGAQRLVLKNIGLNTSRSNARMTNNEHGDDTDIYYEVLGSRRWRYSFNPIICVM</sequence>
<organism evidence="1 2">
    <name type="scientific">Choristoneura fumiferana</name>
    <name type="common">Spruce budworm moth</name>
    <name type="synonym">Archips fumiferana</name>
    <dbReference type="NCBI Taxonomy" id="7141"/>
    <lineage>
        <taxon>Eukaryota</taxon>
        <taxon>Metazoa</taxon>
        <taxon>Ecdysozoa</taxon>
        <taxon>Arthropoda</taxon>
        <taxon>Hexapoda</taxon>
        <taxon>Insecta</taxon>
        <taxon>Pterygota</taxon>
        <taxon>Neoptera</taxon>
        <taxon>Endopterygota</taxon>
        <taxon>Lepidoptera</taxon>
        <taxon>Glossata</taxon>
        <taxon>Ditrysia</taxon>
        <taxon>Tortricoidea</taxon>
        <taxon>Tortricidae</taxon>
        <taxon>Tortricinae</taxon>
        <taxon>Choristoneura</taxon>
    </lineage>
</organism>
<accession>A0ACC0J6N3</accession>